<comment type="similarity">
    <text evidence="1">Belongs to the sigma-70 factor family. ECF subfamily.</text>
</comment>
<dbReference type="EMBL" id="CP039340">
    <property type="protein sequence ID" value="QCX51199.1"/>
    <property type="molecule type" value="Genomic_DNA"/>
</dbReference>
<dbReference type="InterPro" id="IPR013324">
    <property type="entry name" value="RNA_pol_sigma_r3/r4-like"/>
</dbReference>
<dbReference type="Pfam" id="PF04542">
    <property type="entry name" value="Sigma70_r2"/>
    <property type="match status" value="1"/>
</dbReference>
<dbReference type="InterPro" id="IPR036388">
    <property type="entry name" value="WH-like_DNA-bd_sf"/>
</dbReference>
<evidence type="ECO:0000256" key="1">
    <source>
        <dbReference type="ARBA" id="ARBA00010641"/>
    </source>
</evidence>
<evidence type="ECO:0000313" key="8">
    <source>
        <dbReference type="EMBL" id="QCX51199.1"/>
    </source>
</evidence>
<accession>A0A0S4TLE2</accession>
<dbReference type="Gene3D" id="1.10.10.10">
    <property type="entry name" value="Winged helix-like DNA-binding domain superfamily/Winged helix DNA-binding domain"/>
    <property type="match status" value="1"/>
</dbReference>
<dbReference type="SUPFAM" id="SSF88946">
    <property type="entry name" value="Sigma2 domain of RNA polymerase sigma factors"/>
    <property type="match status" value="1"/>
</dbReference>
<feature type="domain" description="RNA polymerase sigma-70 region 2" evidence="5">
    <location>
        <begin position="21"/>
        <end position="81"/>
    </location>
</feature>
<name>A0A0S4TLE2_RALSL</name>
<dbReference type="Gene3D" id="1.10.1740.10">
    <property type="match status" value="1"/>
</dbReference>
<sequence length="196" mass="22028">MTMTGPHCDSACSSLMTAFVDHYEELVDHVRHRFGDRAFARDVVQDVCVQLLHRPPAEPICTPLAFLRHLSIHRAIDRWRSDETYAAYAEQAGQVVLDTDDVDGERVVASRQAVHQVEQAIDGLPARCREVFILHKLHDLSQDEVAVRLCISRNMVAKHLARAMLAMDPISPALRMPKRRAPMLTAYSRGPEPCGP</sequence>
<dbReference type="GO" id="GO:0003677">
    <property type="term" value="F:DNA binding"/>
    <property type="evidence" value="ECO:0007669"/>
    <property type="project" value="InterPro"/>
</dbReference>
<reference evidence="8 9" key="2">
    <citation type="submission" date="2019-04" db="EMBL/GenBank/DDBJ databases">
        <title>Complete Genome of UW386 and Higher Quality Genome of UW700.</title>
        <authorList>
            <person name="Jacobs J."/>
            <person name="Perez A."/>
            <person name="Steidl O."/>
            <person name="Allen C."/>
        </authorList>
    </citation>
    <scope>NUCLEOTIDE SEQUENCE [LARGE SCALE GENOMIC DNA]</scope>
    <source>
        <strain evidence="8 9">UW386</strain>
        <plasmid evidence="9">puw386</plasmid>
        <plasmid evidence="8">pUW386</plasmid>
    </source>
</reference>
<dbReference type="AlphaFoldDB" id="A0A0S4TLE2"/>
<dbReference type="PANTHER" id="PTHR43133">
    <property type="entry name" value="RNA POLYMERASE ECF-TYPE SIGMA FACTO"/>
    <property type="match status" value="1"/>
</dbReference>
<dbReference type="InterPro" id="IPR014284">
    <property type="entry name" value="RNA_pol_sigma-70_dom"/>
</dbReference>
<geneLocation type="plasmid" evidence="9">
    <name>puw386</name>
</geneLocation>
<keyword evidence="8" id="KW-0614">Plasmid</keyword>
<evidence type="ECO:0000313" key="7">
    <source>
        <dbReference type="EMBL" id="CUV10878.1"/>
    </source>
</evidence>
<keyword evidence="4" id="KW-0804">Transcription</keyword>
<protein>
    <submittedName>
        <fullName evidence="7">Putative extracytoplasmic function sigma factor transcription regulator protein</fullName>
    </submittedName>
    <submittedName>
        <fullName evidence="8">RNA polymerase sigma factor</fullName>
    </submittedName>
</protein>
<dbReference type="InterPro" id="IPR013249">
    <property type="entry name" value="RNA_pol_sigma70_r4_t2"/>
</dbReference>
<feature type="domain" description="RNA polymerase sigma factor 70 region 4 type 2" evidence="6">
    <location>
        <begin position="116"/>
        <end position="167"/>
    </location>
</feature>
<dbReference type="GO" id="GO:0006352">
    <property type="term" value="P:DNA-templated transcription initiation"/>
    <property type="evidence" value="ECO:0007669"/>
    <property type="project" value="InterPro"/>
</dbReference>
<dbReference type="PATRIC" id="fig|305.106.peg.2309"/>
<evidence type="ECO:0000256" key="4">
    <source>
        <dbReference type="ARBA" id="ARBA00023163"/>
    </source>
</evidence>
<dbReference type="EMBL" id="LN899819">
    <property type="protein sequence ID" value="CUV10878.1"/>
    <property type="molecule type" value="Genomic_DNA"/>
</dbReference>
<keyword evidence="2" id="KW-0805">Transcription regulation</keyword>
<reference evidence="7" key="1">
    <citation type="submission" date="2015-10" db="EMBL/GenBank/DDBJ databases">
        <authorList>
            <person name="Gilbert D.G."/>
        </authorList>
    </citation>
    <scope>NUCLEOTIDE SEQUENCE</scope>
    <source>
        <strain evidence="7">Phyl III-seqv23</strain>
    </source>
</reference>
<evidence type="ECO:0000256" key="3">
    <source>
        <dbReference type="ARBA" id="ARBA00023082"/>
    </source>
</evidence>
<dbReference type="InterPro" id="IPR039425">
    <property type="entry name" value="RNA_pol_sigma-70-like"/>
</dbReference>
<dbReference type="InterPro" id="IPR007627">
    <property type="entry name" value="RNA_pol_sigma70_r2"/>
</dbReference>
<dbReference type="InterPro" id="IPR013325">
    <property type="entry name" value="RNA_pol_sigma_r2"/>
</dbReference>
<organism evidence="7">
    <name type="scientific">Ralstonia solanacearum</name>
    <name type="common">Pseudomonas solanacearum</name>
    <dbReference type="NCBI Taxonomy" id="305"/>
    <lineage>
        <taxon>Bacteria</taxon>
        <taxon>Pseudomonadati</taxon>
        <taxon>Pseudomonadota</taxon>
        <taxon>Betaproteobacteria</taxon>
        <taxon>Burkholderiales</taxon>
        <taxon>Burkholderiaceae</taxon>
        <taxon>Ralstonia</taxon>
        <taxon>Ralstonia solanacearum species complex</taxon>
    </lineage>
</organism>
<dbReference type="Pfam" id="PF08281">
    <property type="entry name" value="Sigma70_r4_2"/>
    <property type="match status" value="1"/>
</dbReference>
<gene>
    <name evidence="8" type="ORF">E7Z57_19070</name>
    <name evidence="7" type="ORF">RUN39_v1_20020</name>
</gene>
<geneLocation type="plasmid" evidence="8">
    <name>pUW386</name>
</geneLocation>
<dbReference type="SUPFAM" id="SSF88659">
    <property type="entry name" value="Sigma3 and sigma4 domains of RNA polymerase sigma factors"/>
    <property type="match status" value="1"/>
</dbReference>
<evidence type="ECO:0000313" key="9">
    <source>
        <dbReference type="Proteomes" id="UP000310553"/>
    </source>
</evidence>
<dbReference type="CDD" id="cd06171">
    <property type="entry name" value="Sigma70_r4"/>
    <property type="match status" value="1"/>
</dbReference>
<evidence type="ECO:0000259" key="5">
    <source>
        <dbReference type="Pfam" id="PF04542"/>
    </source>
</evidence>
<dbReference type="GO" id="GO:0016987">
    <property type="term" value="F:sigma factor activity"/>
    <property type="evidence" value="ECO:0007669"/>
    <property type="project" value="UniProtKB-KW"/>
</dbReference>
<evidence type="ECO:0000259" key="6">
    <source>
        <dbReference type="Pfam" id="PF08281"/>
    </source>
</evidence>
<evidence type="ECO:0000256" key="2">
    <source>
        <dbReference type="ARBA" id="ARBA00023015"/>
    </source>
</evidence>
<dbReference type="PANTHER" id="PTHR43133:SF63">
    <property type="entry name" value="RNA POLYMERASE SIGMA FACTOR FECI-RELATED"/>
    <property type="match status" value="1"/>
</dbReference>
<proteinExistence type="inferred from homology"/>
<dbReference type="NCBIfam" id="TIGR02937">
    <property type="entry name" value="sigma70-ECF"/>
    <property type="match status" value="1"/>
</dbReference>
<keyword evidence="3" id="KW-0731">Sigma factor</keyword>
<dbReference type="Proteomes" id="UP000310553">
    <property type="component" value="Plasmid pUW386"/>
</dbReference>